<evidence type="ECO:0008006" key="4">
    <source>
        <dbReference type="Google" id="ProtNLM"/>
    </source>
</evidence>
<reference evidence="2 3" key="1">
    <citation type="submission" date="2024-02" db="EMBL/GenBank/DDBJ databases">
        <title>Chromosome-level genome assembly of the Eurasian Minnow (Phoxinus phoxinus).</title>
        <authorList>
            <person name="Oriowo T.O."/>
            <person name="Martin S."/>
            <person name="Stange M."/>
            <person name="Chrysostomakis Y."/>
            <person name="Brown T."/>
            <person name="Winkler S."/>
            <person name="Kukowka S."/>
            <person name="Myers E.W."/>
            <person name="Bohne A."/>
        </authorList>
    </citation>
    <scope>NUCLEOTIDE SEQUENCE [LARGE SCALE GENOMIC DNA]</scope>
    <source>
        <strain evidence="2">ZFMK-TIS-60720</strain>
        <tissue evidence="2">Whole Organism</tissue>
    </source>
</reference>
<sequence length="96" mass="11167">MISRMWSLWTCTVVIFLLVREYHCNQKTTLSKNWGPQSMLYLKGKHGRRFVPDIDDIISNSGVKSWYAVLKGFQKLKSSNARKQSGLFTTQNFVIH</sequence>
<protein>
    <recommendedName>
        <fullName evidence="4">Secreted protein</fullName>
    </recommendedName>
</protein>
<dbReference type="EMBL" id="JAYKXH010000025">
    <property type="protein sequence ID" value="KAK7121728.1"/>
    <property type="molecule type" value="Genomic_DNA"/>
</dbReference>
<dbReference type="InterPro" id="IPR028126">
    <property type="entry name" value="Spexin"/>
</dbReference>
<accession>A0AAN9C6G8</accession>
<keyword evidence="1" id="KW-0732">Signal</keyword>
<dbReference type="AlphaFoldDB" id="A0AAN9C6G8"/>
<keyword evidence="3" id="KW-1185">Reference proteome</keyword>
<feature type="chain" id="PRO_5043027087" description="Secreted protein" evidence="1">
    <location>
        <begin position="25"/>
        <end position="96"/>
    </location>
</feature>
<comment type="caution">
    <text evidence="2">The sequence shown here is derived from an EMBL/GenBank/DDBJ whole genome shotgun (WGS) entry which is preliminary data.</text>
</comment>
<evidence type="ECO:0000256" key="1">
    <source>
        <dbReference type="SAM" id="SignalP"/>
    </source>
</evidence>
<organism evidence="2 3">
    <name type="scientific">Phoxinus phoxinus</name>
    <name type="common">Eurasian minnow</name>
    <dbReference type="NCBI Taxonomy" id="58324"/>
    <lineage>
        <taxon>Eukaryota</taxon>
        <taxon>Metazoa</taxon>
        <taxon>Chordata</taxon>
        <taxon>Craniata</taxon>
        <taxon>Vertebrata</taxon>
        <taxon>Euteleostomi</taxon>
        <taxon>Actinopterygii</taxon>
        <taxon>Neopterygii</taxon>
        <taxon>Teleostei</taxon>
        <taxon>Ostariophysi</taxon>
        <taxon>Cypriniformes</taxon>
        <taxon>Leuciscidae</taxon>
        <taxon>Phoxininae</taxon>
        <taxon>Phoxinus</taxon>
    </lineage>
</organism>
<dbReference type="GO" id="GO:0005184">
    <property type="term" value="F:neuropeptide hormone activity"/>
    <property type="evidence" value="ECO:0007669"/>
    <property type="project" value="InterPro"/>
</dbReference>
<proteinExistence type="predicted"/>
<evidence type="ECO:0000313" key="3">
    <source>
        <dbReference type="Proteomes" id="UP001364617"/>
    </source>
</evidence>
<dbReference type="Pfam" id="PF15171">
    <property type="entry name" value="Spexin"/>
    <property type="match status" value="1"/>
</dbReference>
<dbReference type="Proteomes" id="UP001364617">
    <property type="component" value="Unassembled WGS sequence"/>
</dbReference>
<name>A0AAN9C6G8_9TELE</name>
<gene>
    <name evidence="2" type="ORF">R3I93_022722</name>
</gene>
<feature type="signal peptide" evidence="1">
    <location>
        <begin position="1"/>
        <end position="24"/>
    </location>
</feature>
<evidence type="ECO:0000313" key="2">
    <source>
        <dbReference type="EMBL" id="KAK7121728.1"/>
    </source>
</evidence>